<evidence type="ECO:0000313" key="12">
    <source>
        <dbReference type="Proteomes" id="UP000075714"/>
    </source>
</evidence>
<dbReference type="GO" id="GO:0005524">
    <property type="term" value="F:ATP binding"/>
    <property type="evidence" value="ECO:0007669"/>
    <property type="project" value="UniProtKB-KW"/>
</dbReference>
<keyword evidence="3 7" id="KW-0547">Nucleotide-binding</keyword>
<feature type="region of interest" description="Disordered" evidence="9">
    <location>
        <begin position="339"/>
        <end position="386"/>
    </location>
</feature>
<evidence type="ECO:0000256" key="4">
    <source>
        <dbReference type="ARBA" id="ARBA00022777"/>
    </source>
</evidence>
<sequence>MPNNSATVSYNCPAPTAQLGGKYNFQKKIELYKGSVSTVYKCLLTGGAPVVVKMYHKGKMAEKHLHKLEREIAIMRALGRTGSHGHIVQLLDTFEDTQAVYLIMECCDSGDLFKRMMLHGGKLPEAWVCAQVVAPLLRVLDLMHGMSVIHRDIKPENIFITHDGNVKLGDFGLAIDSTNELPFSRSGTLDYMAPEVLLNPATHMQEATTVTAAQLQAKNIKPYSCGVDVWAIGCLAYELVCGRPPFEVEDEKQTASLIIYSNIIRFDPSASSAWANFVTQALTKDPKQRPSAATLLNHAWVRNHLQHAEPVAVKPLLDAFKSASVTGCASAVTSVNKSLASGMGDQGGPGGSKPQGPINPSQREPPASPPRNGWVLSGSPAPAPAASSLNELTRNWGAVVTVSVSKLFNGGRRSRSGSGSAFASPQRPPAGAPGAAGGGKGQALDALGLPPPTPVAAGMAPAEYCSPKPVGVLERVKYHLRGGSSVALQQAPTPTAPGAVGGQQPQ</sequence>
<feature type="domain" description="Protein kinase" evidence="10">
    <location>
        <begin position="25"/>
        <end position="301"/>
    </location>
</feature>
<keyword evidence="2" id="KW-0808">Transferase</keyword>
<evidence type="ECO:0000256" key="6">
    <source>
        <dbReference type="PIRSR" id="PIRSR630616-1"/>
    </source>
</evidence>
<dbReference type="SUPFAM" id="SSF56112">
    <property type="entry name" value="Protein kinase-like (PK-like)"/>
    <property type="match status" value="1"/>
</dbReference>
<dbReference type="Gene3D" id="1.10.510.10">
    <property type="entry name" value="Transferase(Phosphotransferase) domain 1"/>
    <property type="match status" value="1"/>
</dbReference>
<name>A0A150H3Q8_GONPE</name>
<dbReference type="InterPro" id="IPR030616">
    <property type="entry name" value="Aur-like"/>
</dbReference>
<gene>
    <name evidence="11" type="ORF">GPECTOR_1g606</name>
</gene>
<evidence type="ECO:0000256" key="7">
    <source>
        <dbReference type="PIRSR" id="PIRSR630616-2"/>
    </source>
</evidence>
<comment type="caution">
    <text evidence="11">The sequence shown here is derived from an EMBL/GenBank/DDBJ whole genome shotgun (WGS) entry which is preliminary data.</text>
</comment>
<organism evidence="11 12">
    <name type="scientific">Gonium pectorale</name>
    <name type="common">Green alga</name>
    <dbReference type="NCBI Taxonomy" id="33097"/>
    <lineage>
        <taxon>Eukaryota</taxon>
        <taxon>Viridiplantae</taxon>
        <taxon>Chlorophyta</taxon>
        <taxon>core chlorophytes</taxon>
        <taxon>Chlorophyceae</taxon>
        <taxon>CS clade</taxon>
        <taxon>Chlamydomonadales</taxon>
        <taxon>Volvocaceae</taxon>
        <taxon>Gonium</taxon>
    </lineage>
</organism>
<dbReference type="Pfam" id="PF00069">
    <property type="entry name" value="Pkinase"/>
    <property type="match status" value="1"/>
</dbReference>
<feature type="region of interest" description="Disordered" evidence="9">
    <location>
        <begin position="484"/>
        <end position="506"/>
    </location>
</feature>
<feature type="binding site" evidence="7">
    <location>
        <position position="53"/>
    </location>
    <ligand>
        <name>ATP</name>
        <dbReference type="ChEBI" id="CHEBI:30616"/>
    </ligand>
</feature>
<accession>A0A150H3Q8</accession>
<dbReference type="AlphaFoldDB" id="A0A150H3Q8"/>
<keyword evidence="1" id="KW-0723">Serine/threonine-protein kinase</keyword>
<dbReference type="PROSITE" id="PS00108">
    <property type="entry name" value="PROTEIN_KINASE_ST"/>
    <property type="match status" value="1"/>
</dbReference>
<protein>
    <recommendedName>
        <fullName evidence="10">Protein kinase domain-containing protein</fullName>
    </recommendedName>
</protein>
<evidence type="ECO:0000256" key="1">
    <source>
        <dbReference type="ARBA" id="ARBA00022527"/>
    </source>
</evidence>
<dbReference type="Proteomes" id="UP000075714">
    <property type="component" value="Unassembled WGS sequence"/>
</dbReference>
<keyword evidence="12" id="KW-1185">Reference proteome</keyword>
<dbReference type="GO" id="GO:0004674">
    <property type="term" value="F:protein serine/threonine kinase activity"/>
    <property type="evidence" value="ECO:0007669"/>
    <property type="project" value="UniProtKB-KW"/>
</dbReference>
<feature type="compositionally biased region" description="Gly residues" evidence="9">
    <location>
        <begin position="344"/>
        <end position="353"/>
    </location>
</feature>
<keyword evidence="5 7" id="KW-0067">ATP-binding</keyword>
<feature type="cross-link" description="Glycyl lysine isopeptide (Lys-Gly) (interchain with G-Cter in SUMO2)" evidence="8">
    <location>
        <position position="154"/>
    </location>
</feature>
<reference evidence="12" key="1">
    <citation type="journal article" date="2016" name="Nat. Commun.">
        <title>The Gonium pectorale genome demonstrates co-option of cell cycle regulation during the evolution of multicellularity.</title>
        <authorList>
            <person name="Hanschen E.R."/>
            <person name="Marriage T.N."/>
            <person name="Ferris P.J."/>
            <person name="Hamaji T."/>
            <person name="Toyoda A."/>
            <person name="Fujiyama A."/>
            <person name="Neme R."/>
            <person name="Noguchi H."/>
            <person name="Minakuchi Y."/>
            <person name="Suzuki M."/>
            <person name="Kawai-Toyooka H."/>
            <person name="Smith D.R."/>
            <person name="Sparks H."/>
            <person name="Anderson J."/>
            <person name="Bakaric R."/>
            <person name="Luria V."/>
            <person name="Karger A."/>
            <person name="Kirschner M.W."/>
            <person name="Durand P.M."/>
            <person name="Michod R.E."/>
            <person name="Nozaki H."/>
            <person name="Olson B.J."/>
        </authorList>
    </citation>
    <scope>NUCLEOTIDE SEQUENCE [LARGE SCALE GENOMIC DNA]</scope>
    <source>
        <strain evidence="12">NIES-2863</strain>
    </source>
</reference>
<evidence type="ECO:0000256" key="9">
    <source>
        <dbReference type="SAM" id="MobiDB-lite"/>
    </source>
</evidence>
<evidence type="ECO:0000313" key="11">
    <source>
        <dbReference type="EMBL" id="KXZ56673.1"/>
    </source>
</evidence>
<keyword evidence="4" id="KW-0418">Kinase</keyword>
<dbReference type="InterPro" id="IPR000719">
    <property type="entry name" value="Prot_kinase_dom"/>
</dbReference>
<evidence type="ECO:0000256" key="8">
    <source>
        <dbReference type="PIRSR" id="PIRSR630616-3"/>
    </source>
</evidence>
<dbReference type="PROSITE" id="PS50011">
    <property type="entry name" value="PROTEIN_KINASE_DOM"/>
    <property type="match status" value="1"/>
</dbReference>
<dbReference type="STRING" id="33097.A0A150H3Q8"/>
<evidence type="ECO:0000259" key="10">
    <source>
        <dbReference type="PROSITE" id="PS50011"/>
    </source>
</evidence>
<evidence type="ECO:0000256" key="3">
    <source>
        <dbReference type="ARBA" id="ARBA00022741"/>
    </source>
</evidence>
<dbReference type="SMART" id="SM00220">
    <property type="entry name" value="S_TKc"/>
    <property type="match status" value="1"/>
</dbReference>
<feature type="binding site" evidence="7">
    <location>
        <begin position="156"/>
        <end position="157"/>
    </location>
    <ligand>
        <name>ATP</name>
        <dbReference type="ChEBI" id="CHEBI:30616"/>
    </ligand>
</feature>
<proteinExistence type="predicted"/>
<evidence type="ECO:0000256" key="5">
    <source>
        <dbReference type="ARBA" id="ARBA00022840"/>
    </source>
</evidence>
<dbReference type="EMBL" id="LSYV01000002">
    <property type="protein sequence ID" value="KXZ56673.1"/>
    <property type="molecule type" value="Genomic_DNA"/>
</dbReference>
<feature type="region of interest" description="Disordered" evidence="9">
    <location>
        <begin position="409"/>
        <end position="457"/>
    </location>
</feature>
<evidence type="ECO:0000256" key="2">
    <source>
        <dbReference type="ARBA" id="ARBA00022679"/>
    </source>
</evidence>
<dbReference type="InterPro" id="IPR011009">
    <property type="entry name" value="Kinase-like_dom_sf"/>
</dbReference>
<feature type="active site" description="Proton acceptor" evidence="6">
    <location>
        <position position="152"/>
    </location>
</feature>
<dbReference type="OrthoDB" id="40902at2759"/>
<feature type="binding site" evidence="7">
    <location>
        <position position="170"/>
    </location>
    <ligand>
        <name>ATP</name>
        <dbReference type="ChEBI" id="CHEBI:30616"/>
    </ligand>
</feature>
<dbReference type="PANTHER" id="PTHR24350">
    <property type="entry name" value="SERINE/THREONINE-PROTEIN KINASE IAL-RELATED"/>
    <property type="match status" value="1"/>
</dbReference>
<dbReference type="InterPro" id="IPR008271">
    <property type="entry name" value="Ser/Thr_kinase_AS"/>
</dbReference>